<dbReference type="EMBL" id="GBRH01247819">
    <property type="protein sequence ID" value="JAD50076.1"/>
    <property type="molecule type" value="Transcribed_RNA"/>
</dbReference>
<reference evidence="1" key="1">
    <citation type="submission" date="2014-09" db="EMBL/GenBank/DDBJ databases">
        <authorList>
            <person name="Magalhaes I.L.F."/>
            <person name="Oliveira U."/>
            <person name="Santos F.R."/>
            <person name="Vidigal T.H.D.A."/>
            <person name="Brescovit A.D."/>
            <person name="Santos A.J."/>
        </authorList>
    </citation>
    <scope>NUCLEOTIDE SEQUENCE</scope>
    <source>
        <tissue evidence="1">Shoot tissue taken approximately 20 cm above the soil surface</tissue>
    </source>
</reference>
<name>A0A0A9AG11_ARUDO</name>
<accession>A0A0A9AG11</accession>
<protein>
    <submittedName>
        <fullName evidence="1">Uncharacterized protein</fullName>
    </submittedName>
</protein>
<reference evidence="1" key="2">
    <citation type="journal article" date="2015" name="Data Brief">
        <title>Shoot transcriptome of the giant reed, Arundo donax.</title>
        <authorList>
            <person name="Barrero R.A."/>
            <person name="Guerrero F.D."/>
            <person name="Moolhuijzen P."/>
            <person name="Goolsby J.A."/>
            <person name="Tidwell J."/>
            <person name="Bellgard S.E."/>
            <person name="Bellgard M.I."/>
        </authorList>
    </citation>
    <scope>NUCLEOTIDE SEQUENCE</scope>
    <source>
        <tissue evidence="1">Shoot tissue taken approximately 20 cm above the soil surface</tissue>
    </source>
</reference>
<organism evidence="1">
    <name type="scientific">Arundo donax</name>
    <name type="common">Giant reed</name>
    <name type="synonym">Donax arundinaceus</name>
    <dbReference type="NCBI Taxonomy" id="35708"/>
    <lineage>
        <taxon>Eukaryota</taxon>
        <taxon>Viridiplantae</taxon>
        <taxon>Streptophyta</taxon>
        <taxon>Embryophyta</taxon>
        <taxon>Tracheophyta</taxon>
        <taxon>Spermatophyta</taxon>
        <taxon>Magnoliopsida</taxon>
        <taxon>Liliopsida</taxon>
        <taxon>Poales</taxon>
        <taxon>Poaceae</taxon>
        <taxon>PACMAD clade</taxon>
        <taxon>Arundinoideae</taxon>
        <taxon>Arundineae</taxon>
        <taxon>Arundo</taxon>
    </lineage>
</organism>
<proteinExistence type="predicted"/>
<dbReference type="AlphaFoldDB" id="A0A0A9AG11"/>
<evidence type="ECO:0000313" key="1">
    <source>
        <dbReference type="EMBL" id="JAD50076.1"/>
    </source>
</evidence>
<sequence>MGGCYLGLRRKWAFSSTGLAGSPINKWIPLPSFLCADCS</sequence>